<evidence type="ECO:0000313" key="3">
    <source>
        <dbReference type="Proteomes" id="UP000281553"/>
    </source>
</evidence>
<keyword evidence="3" id="KW-1185">Reference proteome</keyword>
<reference evidence="2 3" key="1">
    <citation type="submission" date="2018-11" db="EMBL/GenBank/DDBJ databases">
        <authorList>
            <consortium name="Pathogen Informatics"/>
        </authorList>
    </citation>
    <scope>NUCLEOTIDE SEQUENCE [LARGE SCALE GENOMIC DNA]</scope>
</reference>
<dbReference type="Proteomes" id="UP000281553">
    <property type="component" value="Unassembled WGS sequence"/>
</dbReference>
<evidence type="ECO:0000313" key="2">
    <source>
        <dbReference type="EMBL" id="VDN17904.1"/>
    </source>
</evidence>
<proteinExistence type="predicted"/>
<feature type="non-terminal residue" evidence="2">
    <location>
        <position position="492"/>
    </location>
</feature>
<dbReference type="AlphaFoldDB" id="A0A3P7LMA4"/>
<name>A0A3P7LMA4_DIBLA</name>
<sequence>MLPQIRTPRVSSSPQVAKLPFLTPRSSRLDDRPKPGATSDPLLPTTPRQSAKLPAVRNLKRATIEIKKRQLLAEQRNSSTLNIGRELESAPKPKLVSASAISASKASVMVAKAEPVKSTLPDQGYDSGKNEENASKTPPTTAATTTTAKRKTPEQMLDEILRQEKFSFRRERVQRSATGAGDEKEDENLACATVAPETDENRSNCPSVDNKPVEPETCSNASAVEQNAHNRTSITSLSWTGFESGPWPEGAKIPVEKISSRSSQREIEANYVYKPAKKWVRLPASQTEVRVPGRGILPLKKLPQDPLAKYVNEQKRFSMGFWSQPREESACTADDASLVHQSALFRLCEAFTENMGRDYLKAMARESCQPVSSSDDETPRWRASAKTVHDDNERIWNWDGSLPTSRRLREGKPPPEPEPSEVCSLVRDSMDMKSDLSALFMIGSDCSTDVEFDEDDFVKAHKDHPFADVRLIAGLQHPSLPRDRWLQRQRRK</sequence>
<feature type="region of interest" description="Disordered" evidence="1">
    <location>
        <begin position="1"/>
        <end position="56"/>
    </location>
</feature>
<evidence type="ECO:0000256" key="1">
    <source>
        <dbReference type="SAM" id="MobiDB-lite"/>
    </source>
</evidence>
<dbReference type="OrthoDB" id="10375189at2759"/>
<dbReference type="EMBL" id="UYRU01068648">
    <property type="protein sequence ID" value="VDN17904.1"/>
    <property type="molecule type" value="Genomic_DNA"/>
</dbReference>
<feature type="region of interest" description="Disordered" evidence="1">
    <location>
        <begin position="194"/>
        <end position="226"/>
    </location>
</feature>
<feature type="region of interest" description="Disordered" evidence="1">
    <location>
        <begin position="118"/>
        <end position="153"/>
    </location>
</feature>
<accession>A0A3P7LMA4</accession>
<protein>
    <submittedName>
        <fullName evidence="2">Uncharacterized protein</fullName>
    </submittedName>
</protein>
<feature type="region of interest" description="Disordered" evidence="1">
    <location>
        <begin position="169"/>
        <end position="188"/>
    </location>
</feature>
<gene>
    <name evidence="2" type="ORF">DILT_LOCUS13043</name>
</gene>
<organism evidence="2 3">
    <name type="scientific">Dibothriocephalus latus</name>
    <name type="common">Fish tapeworm</name>
    <name type="synonym">Diphyllobothrium latum</name>
    <dbReference type="NCBI Taxonomy" id="60516"/>
    <lineage>
        <taxon>Eukaryota</taxon>
        <taxon>Metazoa</taxon>
        <taxon>Spiralia</taxon>
        <taxon>Lophotrochozoa</taxon>
        <taxon>Platyhelminthes</taxon>
        <taxon>Cestoda</taxon>
        <taxon>Eucestoda</taxon>
        <taxon>Diphyllobothriidea</taxon>
        <taxon>Diphyllobothriidae</taxon>
        <taxon>Dibothriocephalus</taxon>
    </lineage>
</organism>
<feature type="compositionally biased region" description="Low complexity" evidence="1">
    <location>
        <begin position="136"/>
        <end position="147"/>
    </location>
</feature>
<feature type="compositionally biased region" description="Polar residues" evidence="1">
    <location>
        <begin position="217"/>
        <end position="226"/>
    </location>
</feature>